<dbReference type="InterPro" id="IPR036737">
    <property type="entry name" value="OmpA-like_sf"/>
</dbReference>
<protein>
    <submittedName>
        <fullName evidence="14">OmpA family protein</fullName>
    </submittedName>
</protein>
<dbReference type="Gene3D" id="4.10.1080.10">
    <property type="entry name" value="TSP type-3 repeat"/>
    <property type="match status" value="1"/>
</dbReference>
<dbReference type="SUPFAM" id="SSF103647">
    <property type="entry name" value="TSP type-3 repeat"/>
    <property type="match status" value="1"/>
</dbReference>
<keyword evidence="9" id="KW-0998">Cell outer membrane</keyword>
<dbReference type="Pfam" id="PF13505">
    <property type="entry name" value="OMP_b-brl"/>
    <property type="match status" value="1"/>
</dbReference>
<evidence type="ECO:0000256" key="3">
    <source>
        <dbReference type="ARBA" id="ARBA00022452"/>
    </source>
</evidence>
<keyword evidence="15" id="KW-1185">Reference proteome</keyword>
<feature type="region of interest" description="Disordered" evidence="11">
    <location>
        <begin position="339"/>
        <end position="363"/>
    </location>
</feature>
<evidence type="ECO:0000256" key="6">
    <source>
        <dbReference type="ARBA" id="ARBA00023065"/>
    </source>
</evidence>
<dbReference type="PANTHER" id="PTHR30329:SF21">
    <property type="entry name" value="LIPOPROTEIN YIAD-RELATED"/>
    <property type="match status" value="1"/>
</dbReference>
<evidence type="ECO:0000256" key="9">
    <source>
        <dbReference type="ARBA" id="ARBA00023237"/>
    </source>
</evidence>
<evidence type="ECO:0000313" key="14">
    <source>
        <dbReference type="EMBL" id="MEY1662552.1"/>
    </source>
</evidence>
<dbReference type="Gene3D" id="3.30.1330.60">
    <property type="entry name" value="OmpA-like domain"/>
    <property type="match status" value="1"/>
</dbReference>
<feature type="domain" description="OmpA-like" evidence="13">
    <location>
        <begin position="259"/>
        <end position="377"/>
    </location>
</feature>
<evidence type="ECO:0000256" key="2">
    <source>
        <dbReference type="ARBA" id="ARBA00022448"/>
    </source>
</evidence>
<dbReference type="InterPro" id="IPR006664">
    <property type="entry name" value="OMP_bac"/>
</dbReference>
<evidence type="ECO:0000256" key="5">
    <source>
        <dbReference type="ARBA" id="ARBA00022729"/>
    </source>
</evidence>
<dbReference type="SUPFAM" id="SSF103088">
    <property type="entry name" value="OmpA-like"/>
    <property type="match status" value="1"/>
</dbReference>
<dbReference type="InterPro" id="IPR050330">
    <property type="entry name" value="Bact_OuterMem_StrucFunc"/>
</dbReference>
<dbReference type="InterPro" id="IPR027385">
    <property type="entry name" value="Beta-barrel_OMP"/>
</dbReference>
<proteinExistence type="predicted"/>
<dbReference type="PROSITE" id="PS51123">
    <property type="entry name" value="OMPA_2"/>
    <property type="match status" value="1"/>
</dbReference>
<dbReference type="InterPro" id="IPR011250">
    <property type="entry name" value="OMP/PagP_B-barrel"/>
</dbReference>
<evidence type="ECO:0000256" key="1">
    <source>
        <dbReference type="ARBA" id="ARBA00004571"/>
    </source>
</evidence>
<dbReference type="SUPFAM" id="SSF56925">
    <property type="entry name" value="OMPA-like"/>
    <property type="match status" value="1"/>
</dbReference>
<comment type="caution">
    <text evidence="14">The sequence shown here is derived from an EMBL/GenBank/DDBJ whole genome shotgun (WGS) entry which is preliminary data.</text>
</comment>
<organism evidence="14 15">
    <name type="scientific">Isoalcanivorax beigongshangi</name>
    <dbReference type="NCBI Taxonomy" id="3238810"/>
    <lineage>
        <taxon>Bacteria</taxon>
        <taxon>Pseudomonadati</taxon>
        <taxon>Pseudomonadota</taxon>
        <taxon>Gammaproteobacteria</taxon>
        <taxon>Oceanospirillales</taxon>
        <taxon>Alcanivoracaceae</taxon>
        <taxon>Isoalcanivorax</taxon>
    </lineage>
</organism>
<name>A0ABV4AI82_9GAMM</name>
<dbReference type="PANTHER" id="PTHR30329">
    <property type="entry name" value="STATOR ELEMENT OF FLAGELLAR MOTOR COMPLEX"/>
    <property type="match status" value="1"/>
</dbReference>
<keyword evidence="6" id="KW-0406">Ion transport</keyword>
<keyword evidence="2" id="KW-0813">Transport</keyword>
<dbReference type="RefSeq" id="WP_369455786.1">
    <property type="nucleotide sequence ID" value="NZ_JBGCUO010000001.1"/>
</dbReference>
<gene>
    <name evidence="14" type="ORF">AB5I84_10375</name>
</gene>
<evidence type="ECO:0000256" key="10">
    <source>
        <dbReference type="PROSITE-ProRule" id="PRU00473"/>
    </source>
</evidence>
<keyword evidence="5 12" id="KW-0732">Signal</keyword>
<dbReference type="InterPro" id="IPR006665">
    <property type="entry name" value="OmpA-like"/>
</dbReference>
<dbReference type="InterPro" id="IPR028974">
    <property type="entry name" value="TSP_type-3_rpt"/>
</dbReference>
<dbReference type="Pfam" id="PF00691">
    <property type="entry name" value="OmpA"/>
    <property type="match status" value="1"/>
</dbReference>
<keyword evidence="7" id="KW-0626">Porin</keyword>
<feature type="signal peptide" evidence="12">
    <location>
        <begin position="1"/>
        <end position="25"/>
    </location>
</feature>
<keyword evidence="3" id="KW-1134">Transmembrane beta strand</keyword>
<dbReference type="Gene3D" id="2.40.160.20">
    <property type="match status" value="1"/>
</dbReference>
<dbReference type="CDD" id="cd07185">
    <property type="entry name" value="OmpA_C-like"/>
    <property type="match status" value="1"/>
</dbReference>
<dbReference type="EMBL" id="JBGCUO010000001">
    <property type="protein sequence ID" value="MEY1662552.1"/>
    <property type="molecule type" value="Genomic_DNA"/>
</dbReference>
<comment type="subcellular location">
    <subcellularLocation>
        <location evidence="1">Cell outer membrane</location>
        <topology evidence="1">Multi-pass membrane protein</topology>
    </subcellularLocation>
</comment>
<accession>A0ABV4AI82</accession>
<dbReference type="PRINTS" id="PR01021">
    <property type="entry name" value="OMPADOMAIN"/>
</dbReference>
<feature type="chain" id="PRO_5045768457" evidence="12">
    <location>
        <begin position="26"/>
        <end position="385"/>
    </location>
</feature>
<dbReference type="Proteomes" id="UP001562065">
    <property type="component" value="Unassembled WGS sequence"/>
</dbReference>
<evidence type="ECO:0000313" key="15">
    <source>
        <dbReference type="Proteomes" id="UP001562065"/>
    </source>
</evidence>
<evidence type="ECO:0000256" key="7">
    <source>
        <dbReference type="ARBA" id="ARBA00023114"/>
    </source>
</evidence>
<keyword evidence="8 10" id="KW-0472">Membrane</keyword>
<feature type="compositionally biased region" description="Polar residues" evidence="11">
    <location>
        <begin position="339"/>
        <end position="349"/>
    </location>
</feature>
<reference evidence="14 15" key="1">
    <citation type="submission" date="2024-07" db="EMBL/GenBank/DDBJ databases">
        <authorList>
            <person name="Ren Q."/>
        </authorList>
    </citation>
    <scope>NUCLEOTIDE SEQUENCE [LARGE SCALE GENOMIC DNA]</scope>
    <source>
        <strain evidence="14 15">REN37</strain>
    </source>
</reference>
<evidence type="ECO:0000256" key="12">
    <source>
        <dbReference type="SAM" id="SignalP"/>
    </source>
</evidence>
<dbReference type="InterPro" id="IPR003367">
    <property type="entry name" value="Thrombospondin_3-like_rpt"/>
</dbReference>
<evidence type="ECO:0000256" key="4">
    <source>
        <dbReference type="ARBA" id="ARBA00022692"/>
    </source>
</evidence>
<evidence type="ECO:0000256" key="11">
    <source>
        <dbReference type="SAM" id="MobiDB-lite"/>
    </source>
</evidence>
<dbReference type="Pfam" id="PF02412">
    <property type="entry name" value="TSP_3"/>
    <property type="match status" value="2"/>
</dbReference>
<evidence type="ECO:0000256" key="8">
    <source>
        <dbReference type="ARBA" id="ARBA00023136"/>
    </source>
</evidence>
<evidence type="ECO:0000259" key="13">
    <source>
        <dbReference type="PROSITE" id="PS51123"/>
    </source>
</evidence>
<sequence>MKKNAVLPLALAGIASLTLASTASAHDIPDRYGYLGGHVSQYWFEKNEMGPNGYDEVTLPGLQAGLRFHPNWSFQAWWERNQAHTRQTGDKSYISNLLGSVRYHFNDTSVLGFEPYAGIAAGQLRFDHGRSAKDDTETVAGFEFGAQARIARHFILDVGARPVWTEWNDRIEGEIYAGLNIVFGATSKPVAPVEPAVLDDDNDGVPNELDQCPNTPAGVAVDEKGCPLDSDGDGVPDYLDRCPDTPAGALVDEHGCQQYLEQDIRETLYVEFELDKAEIRQEFIGELNTLADWMKKYPNAQVTLEGHTDSTGRVAYNQTLSERRAESVKNTLVSSFNVDPSRITTSGRGPSQPIADNKTAEGRAQNRRVEVVIKATKREALFENN</sequence>
<keyword evidence="4" id="KW-0812">Transmembrane</keyword>